<accession>A0A423SJU3</accession>
<reference evidence="2 3" key="1">
    <citation type="submission" date="2018-04" db="EMBL/GenBank/DDBJ databases">
        <authorList>
            <person name="Zhang X."/>
            <person name="Yuan J."/>
            <person name="Li F."/>
            <person name="Xiang J."/>
        </authorList>
    </citation>
    <scope>NUCLEOTIDE SEQUENCE [LARGE SCALE GENOMIC DNA]</scope>
    <source>
        <tissue evidence="2">Muscle</tissue>
    </source>
</reference>
<feature type="region of interest" description="Disordered" evidence="1">
    <location>
        <begin position="568"/>
        <end position="599"/>
    </location>
</feature>
<feature type="compositionally biased region" description="Polar residues" evidence="1">
    <location>
        <begin position="571"/>
        <end position="585"/>
    </location>
</feature>
<feature type="region of interest" description="Disordered" evidence="1">
    <location>
        <begin position="101"/>
        <end position="127"/>
    </location>
</feature>
<feature type="compositionally biased region" description="Polar residues" evidence="1">
    <location>
        <begin position="105"/>
        <end position="119"/>
    </location>
</feature>
<proteinExistence type="predicted"/>
<keyword evidence="3" id="KW-1185">Reference proteome</keyword>
<dbReference type="AlphaFoldDB" id="A0A423SJU3"/>
<feature type="compositionally biased region" description="Polar residues" evidence="1">
    <location>
        <begin position="182"/>
        <end position="196"/>
    </location>
</feature>
<protein>
    <submittedName>
        <fullName evidence="2">Uncharacterized protein</fullName>
    </submittedName>
</protein>
<evidence type="ECO:0000313" key="3">
    <source>
        <dbReference type="Proteomes" id="UP000283509"/>
    </source>
</evidence>
<feature type="region of interest" description="Disordered" evidence="1">
    <location>
        <begin position="456"/>
        <end position="512"/>
    </location>
</feature>
<name>A0A423SJU3_PENVA</name>
<organism evidence="2 3">
    <name type="scientific">Penaeus vannamei</name>
    <name type="common">Whiteleg shrimp</name>
    <name type="synonym">Litopenaeus vannamei</name>
    <dbReference type="NCBI Taxonomy" id="6689"/>
    <lineage>
        <taxon>Eukaryota</taxon>
        <taxon>Metazoa</taxon>
        <taxon>Ecdysozoa</taxon>
        <taxon>Arthropoda</taxon>
        <taxon>Crustacea</taxon>
        <taxon>Multicrustacea</taxon>
        <taxon>Malacostraca</taxon>
        <taxon>Eumalacostraca</taxon>
        <taxon>Eucarida</taxon>
        <taxon>Decapoda</taxon>
        <taxon>Dendrobranchiata</taxon>
        <taxon>Penaeoidea</taxon>
        <taxon>Penaeidae</taxon>
        <taxon>Penaeus</taxon>
    </lineage>
</organism>
<sequence>MSHPPVLTPITLPPPPLLTVSFTLPPSPSQHLLRYPPFKYPGYSPCPSPFFPHPHNTPLPALQVPRLLTLSVTLLPSPSQHLLRYPPFKYPGYSPYPSPFLPHPHNTSSDTRPSSTQATHPVCHPSSLTLTTPPPIPALQVPRLLTLSFTLLPSPSQYFLRYPPFKYPGYSPCPSPFLPHPHNTSSATRPSSTQATHPILHPSSLTLTTPPPIPALQVPRLLTLSFTHPVCHPSSLTLTTPPPVPALQVPRLLTLSFTHPVCHPSSLTLTTPPPIPALQATHPILHPSSLTLTTHPPVPPFKYPGYSPYPSPFSLTLTTPPPVPALQVPRLLTLSFTLPPSPSQHLLRYPPFKYPGYSPYPSPFLPHPHTHLLVPPFKYPGYSPILHPSSLTLTTPVPAFKYPGYSPYPSPSSLTLTTPPPVPALQVPRLHPSSLYLLRYPPFKYPYSPYPSPFLPHPHNTSSDTRPSSTQATHPIRHPSSSPSQHLLRTRPSSTSGYSPVRHPSSSPSQHLLRYPPFKYPGYSPYPSLTLSVPFLPHPHNNTFSTLHPSCDTFKYPGYSPYPSPFLPHPHNTSSDTRPSSTQATHPILHPSSLTLPPSPSQHFLRYPPFKYPGYSPCPSPFLSHPHISSDTRP</sequence>
<feature type="compositionally biased region" description="Low complexity" evidence="1">
    <location>
        <begin position="586"/>
        <end position="596"/>
    </location>
</feature>
<evidence type="ECO:0000313" key="2">
    <source>
        <dbReference type="EMBL" id="ROT64424.1"/>
    </source>
</evidence>
<reference evidence="2 3" key="2">
    <citation type="submission" date="2019-01" db="EMBL/GenBank/DDBJ databases">
        <title>The decoding of complex shrimp genome reveals the adaptation for benthos swimmer, frequently molting mechanism and breeding impact on genome.</title>
        <authorList>
            <person name="Sun Y."/>
            <person name="Gao Y."/>
            <person name="Yu Y."/>
        </authorList>
    </citation>
    <scope>NUCLEOTIDE SEQUENCE [LARGE SCALE GENOMIC DNA]</scope>
    <source>
        <tissue evidence="2">Muscle</tissue>
    </source>
</reference>
<feature type="compositionally biased region" description="Polar residues" evidence="1">
    <location>
        <begin position="460"/>
        <end position="510"/>
    </location>
</feature>
<dbReference type="EMBL" id="QCYY01003254">
    <property type="protein sequence ID" value="ROT64424.1"/>
    <property type="molecule type" value="Genomic_DNA"/>
</dbReference>
<dbReference type="Proteomes" id="UP000283509">
    <property type="component" value="Unassembled WGS sequence"/>
</dbReference>
<comment type="caution">
    <text evidence="2">The sequence shown here is derived from an EMBL/GenBank/DDBJ whole genome shotgun (WGS) entry which is preliminary data.</text>
</comment>
<gene>
    <name evidence="2" type="ORF">C7M84_017636</name>
</gene>
<evidence type="ECO:0000256" key="1">
    <source>
        <dbReference type="SAM" id="MobiDB-lite"/>
    </source>
</evidence>
<feature type="region of interest" description="Disordered" evidence="1">
    <location>
        <begin position="179"/>
        <end position="203"/>
    </location>
</feature>